<gene>
    <name evidence="2" type="ORF">C5F46_15955</name>
</gene>
<feature type="domain" description="Helicase/UvrB N-terminal" evidence="1">
    <location>
        <begin position="17"/>
        <end position="244"/>
    </location>
</feature>
<evidence type="ECO:0000259" key="1">
    <source>
        <dbReference type="Pfam" id="PF04851"/>
    </source>
</evidence>
<dbReference type="EMBL" id="PZKF01000095">
    <property type="protein sequence ID" value="PTE13031.1"/>
    <property type="molecule type" value="Genomic_DNA"/>
</dbReference>
<dbReference type="GO" id="GO:0005524">
    <property type="term" value="F:ATP binding"/>
    <property type="evidence" value="ECO:0007669"/>
    <property type="project" value="InterPro"/>
</dbReference>
<keyword evidence="3" id="KW-1185">Reference proteome</keyword>
<dbReference type="GO" id="GO:0016787">
    <property type="term" value="F:hydrolase activity"/>
    <property type="evidence" value="ECO:0007669"/>
    <property type="project" value="InterPro"/>
</dbReference>
<dbReference type="InterPro" id="IPR006935">
    <property type="entry name" value="Helicase/UvrB_N"/>
</dbReference>
<dbReference type="AlphaFoldDB" id="A0A2T4J563"/>
<comment type="caution">
    <text evidence="2">The sequence shown here is derived from an EMBL/GenBank/DDBJ whole genome shotgun (WGS) entry which is preliminary data.</text>
</comment>
<organism evidence="2 3">
    <name type="scientific">Phaeovulum veldkampii DSM 11550</name>
    <dbReference type="NCBI Taxonomy" id="1185920"/>
    <lineage>
        <taxon>Bacteria</taxon>
        <taxon>Pseudomonadati</taxon>
        <taxon>Pseudomonadota</taxon>
        <taxon>Alphaproteobacteria</taxon>
        <taxon>Rhodobacterales</taxon>
        <taxon>Paracoccaceae</taxon>
        <taxon>Phaeovulum</taxon>
    </lineage>
</organism>
<evidence type="ECO:0000313" key="2">
    <source>
        <dbReference type="EMBL" id="PTE13031.1"/>
    </source>
</evidence>
<protein>
    <recommendedName>
        <fullName evidence="1">Helicase/UvrB N-terminal domain-containing protein</fullName>
    </recommendedName>
</protein>
<proteinExistence type="predicted"/>
<dbReference type="Gene3D" id="3.40.50.300">
    <property type="entry name" value="P-loop containing nucleotide triphosphate hydrolases"/>
    <property type="match status" value="1"/>
</dbReference>
<dbReference type="RefSeq" id="WP_181317779.1">
    <property type="nucleotide sequence ID" value="NZ_PZKF01000095.1"/>
</dbReference>
<accession>A0A2T4J563</accession>
<dbReference type="SUPFAM" id="SSF52540">
    <property type="entry name" value="P-loop containing nucleoside triphosphate hydrolases"/>
    <property type="match status" value="1"/>
</dbReference>
<evidence type="ECO:0000313" key="3">
    <source>
        <dbReference type="Proteomes" id="UP000241899"/>
    </source>
</evidence>
<feature type="non-terminal residue" evidence="2">
    <location>
        <position position="294"/>
    </location>
</feature>
<name>A0A2T4J563_9RHOB</name>
<dbReference type="Proteomes" id="UP000241899">
    <property type="component" value="Unassembled WGS sequence"/>
</dbReference>
<dbReference type="Pfam" id="PF04851">
    <property type="entry name" value="ResIII"/>
    <property type="match status" value="1"/>
</dbReference>
<dbReference type="GO" id="GO:0003677">
    <property type="term" value="F:DNA binding"/>
    <property type="evidence" value="ECO:0007669"/>
    <property type="project" value="InterPro"/>
</dbReference>
<dbReference type="InterPro" id="IPR027417">
    <property type="entry name" value="P-loop_NTPase"/>
</dbReference>
<sequence length="294" mass="32665">MQNIDPKRAVIQITQRLSLRKPQAEALRRLDDIVDLIAPSKDTDVAAARDAVRQVYGPMPDAQFEDFERDFPSICFALATGVGKTRLMGAFISYLYMIGKSRNFFVLAPNLTIYEKLLADFQPTSPKYVFRGIEAFAHQAPLIVNAENYEEGRGVRGADLFGREGAIINIFNISKINSEVRGGNAPRIKRLQEYIGDSYFAYLSGLDDLVLLMDEAHRYRASAGAKAIAELKPILGLEVTATPKSVGARSAEFKNVAYRYELPDAMEDGYVKEPAVGTRANFDPKSVDDATLER</sequence>
<reference evidence="2 3" key="1">
    <citation type="submission" date="2018-03" db="EMBL/GenBank/DDBJ databases">
        <title>Rhodobacter veldkampii.</title>
        <authorList>
            <person name="Meyer T.E."/>
            <person name="Miller S."/>
            <person name="Lodha T."/>
            <person name="Gandham S."/>
            <person name="Chintalapati S."/>
            <person name="Chintalapati V.R."/>
        </authorList>
    </citation>
    <scope>NUCLEOTIDE SEQUENCE [LARGE SCALE GENOMIC DNA]</scope>
    <source>
        <strain evidence="2 3">DSM 11550</strain>
    </source>
</reference>